<dbReference type="SUPFAM" id="SSF49464">
    <property type="entry name" value="Carboxypeptidase regulatory domain-like"/>
    <property type="match status" value="2"/>
</dbReference>
<dbReference type="InterPro" id="IPR008969">
    <property type="entry name" value="CarboxyPept-like_regulatory"/>
</dbReference>
<gene>
    <name evidence="1" type="ORF">KME60_27735</name>
</gene>
<evidence type="ECO:0000313" key="1">
    <source>
        <dbReference type="EMBL" id="MBW4671112.1"/>
    </source>
</evidence>
<reference evidence="1" key="2">
    <citation type="journal article" date="2022" name="Microbiol. Resour. Announc.">
        <title>Metagenome Sequencing to Explore Phylogenomics of Terrestrial Cyanobacteria.</title>
        <authorList>
            <person name="Ward R.D."/>
            <person name="Stajich J.E."/>
            <person name="Johansen J.R."/>
            <person name="Huntemann M."/>
            <person name="Clum A."/>
            <person name="Foster B."/>
            <person name="Foster B."/>
            <person name="Roux S."/>
            <person name="Palaniappan K."/>
            <person name="Varghese N."/>
            <person name="Mukherjee S."/>
            <person name="Reddy T.B.K."/>
            <person name="Daum C."/>
            <person name="Copeland A."/>
            <person name="Chen I.A."/>
            <person name="Ivanova N.N."/>
            <person name="Kyrpides N.C."/>
            <person name="Shapiro N."/>
            <person name="Eloe-Fadrosh E.A."/>
            <person name="Pietrasiak N."/>
        </authorList>
    </citation>
    <scope>NUCLEOTIDE SEQUENCE</scope>
    <source>
        <strain evidence="1">GSE-NOS-MK-12-04C</strain>
    </source>
</reference>
<reference evidence="1" key="1">
    <citation type="submission" date="2021-05" db="EMBL/GenBank/DDBJ databases">
        <authorList>
            <person name="Pietrasiak N."/>
            <person name="Ward R."/>
            <person name="Stajich J.E."/>
            <person name="Kurbessoian T."/>
        </authorList>
    </citation>
    <scope>NUCLEOTIDE SEQUENCE</scope>
    <source>
        <strain evidence="1">GSE-NOS-MK-12-04C</strain>
    </source>
</reference>
<dbReference type="EMBL" id="JAHHGZ010000039">
    <property type="protein sequence ID" value="MBW4671112.1"/>
    <property type="molecule type" value="Genomic_DNA"/>
</dbReference>
<sequence length="328" mass="37291">MPKRTEFSTDEIFRIIDTSLEQTDRLRADNLDKMATVQQVNTKALEKERERLSVKYGANDARVQRIDTKLQFTQGFTRDLKVEIEKTKIQVPTVDRNTWMVHGRVLQAKENQGIPGLTVSLVNRKGQWIRDLGYACTDERGYFAILYSPKDDKSATKPPTEPVFLMVSDPNQRILYRSSEALTIQPGQVVYREIFLSDTDVLKICVTPPDGNSTDVIVDVMVEPDVWLARGRVSDEHGQPLEGLVVSLSDRDLHFDDRLGTTQTDANGDFAIAYRTEDFQDLFEARPDLYIKVMDSQGNTLYSSENAVRCETGRVEVFNITINRGMIS</sequence>
<dbReference type="Proteomes" id="UP000729701">
    <property type="component" value="Unassembled WGS sequence"/>
</dbReference>
<organism evidence="1 2">
    <name type="scientific">Cyanomargarita calcarea GSE-NOS-MK-12-04C</name>
    <dbReference type="NCBI Taxonomy" id="2839659"/>
    <lineage>
        <taxon>Bacteria</taxon>
        <taxon>Bacillati</taxon>
        <taxon>Cyanobacteriota</taxon>
        <taxon>Cyanophyceae</taxon>
        <taxon>Nostocales</taxon>
        <taxon>Cyanomargaritaceae</taxon>
        <taxon>Cyanomargarita</taxon>
    </lineage>
</organism>
<dbReference type="AlphaFoldDB" id="A0A951UVL1"/>
<keyword evidence="1" id="KW-0121">Carboxypeptidase</keyword>
<proteinExistence type="predicted"/>
<protein>
    <submittedName>
        <fullName evidence="1">Carboxypeptidase-like regulatory domain-containing protein</fullName>
    </submittedName>
</protein>
<keyword evidence="1" id="KW-0645">Protease</keyword>
<accession>A0A951UVL1</accession>
<dbReference type="GO" id="GO:0004180">
    <property type="term" value="F:carboxypeptidase activity"/>
    <property type="evidence" value="ECO:0007669"/>
    <property type="project" value="UniProtKB-KW"/>
</dbReference>
<keyword evidence="1" id="KW-0378">Hydrolase</keyword>
<dbReference type="InterPro" id="IPR038479">
    <property type="entry name" value="Transthyretin-like_sf"/>
</dbReference>
<name>A0A951UVL1_9CYAN</name>
<comment type="caution">
    <text evidence="1">The sequence shown here is derived from an EMBL/GenBank/DDBJ whole genome shotgun (WGS) entry which is preliminary data.</text>
</comment>
<evidence type="ECO:0000313" key="2">
    <source>
        <dbReference type="Proteomes" id="UP000729701"/>
    </source>
</evidence>
<dbReference type="Gene3D" id="2.60.40.3330">
    <property type="match status" value="1"/>
</dbReference>